<protein>
    <recommendedName>
        <fullName evidence="4">Ecp2 effector protein domain-containing protein</fullName>
    </recommendedName>
</protein>
<feature type="signal peptide" evidence="1">
    <location>
        <begin position="1"/>
        <end position="16"/>
    </location>
</feature>
<comment type="caution">
    <text evidence="2">The sequence shown here is derived from an EMBL/GenBank/DDBJ whole genome shotgun (WGS) entry which is preliminary data.</text>
</comment>
<keyword evidence="1" id="KW-0732">Signal</keyword>
<gene>
    <name evidence="2" type="ORF">F53441_4286</name>
</gene>
<feature type="chain" id="PRO_5034592047" description="Ecp2 effector protein domain-containing protein" evidence="1">
    <location>
        <begin position="17"/>
        <end position="146"/>
    </location>
</feature>
<evidence type="ECO:0000256" key="1">
    <source>
        <dbReference type="SAM" id="SignalP"/>
    </source>
</evidence>
<keyword evidence="3" id="KW-1185">Reference proteome</keyword>
<evidence type="ECO:0000313" key="3">
    <source>
        <dbReference type="Proteomes" id="UP000605986"/>
    </source>
</evidence>
<name>A0A8H4KKP6_9HYPO</name>
<dbReference type="AlphaFoldDB" id="A0A8H4KKP6"/>
<dbReference type="EMBL" id="JAADJG010000165">
    <property type="protein sequence ID" value="KAF4453055.1"/>
    <property type="molecule type" value="Genomic_DNA"/>
</dbReference>
<reference evidence="2" key="1">
    <citation type="submission" date="2020-01" db="EMBL/GenBank/DDBJ databases">
        <title>Identification and distribution of gene clusters putatively required for synthesis of sphingolipid metabolism inhibitors in phylogenetically diverse species of the filamentous fungus Fusarium.</title>
        <authorList>
            <person name="Kim H.-S."/>
            <person name="Busman M."/>
            <person name="Brown D.W."/>
            <person name="Divon H."/>
            <person name="Uhlig S."/>
            <person name="Proctor R.H."/>
        </authorList>
    </citation>
    <scope>NUCLEOTIDE SEQUENCE</scope>
    <source>
        <strain evidence="2">NRRL 53441</strain>
    </source>
</reference>
<evidence type="ECO:0008006" key="4">
    <source>
        <dbReference type="Google" id="ProtNLM"/>
    </source>
</evidence>
<dbReference type="Proteomes" id="UP000605986">
    <property type="component" value="Unassembled WGS sequence"/>
</dbReference>
<dbReference type="OrthoDB" id="4965518at2759"/>
<sequence>MRLLLNFVSLLSFSTAHVISRGGSGTKTEPGSDRFHWECGQEAPVNALDCAKILDWFKTVSKTSWFGIGKDKTRDFIWDSCKVIVESGPLGYFALEIQQDEFYKVLQQGMMSICVNDGWRRVLVKPHNNTWTAFITERDWEIGQPL</sequence>
<accession>A0A8H4KKP6</accession>
<proteinExistence type="predicted"/>
<evidence type="ECO:0000313" key="2">
    <source>
        <dbReference type="EMBL" id="KAF4453055.1"/>
    </source>
</evidence>
<organism evidence="2 3">
    <name type="scientific">Fusarium austroafricanum</name>
    <dbReference type="NCBI Taxonomy" id="2364996"/>
    <lineage>
        <taxon>Eukaryota</taxon>
        <taxon>Fungi</taxon>
        <taxon>Dikarya</taxon>
        <taxon>Ascomycota</taxon>
        <taxon>Pezizomycotina</taxon>
        <taxon>Sordariomycetes</taxon>
        <taxon>Hypocreomycetidae</taxon>
        <taxon>Hypocreales</taxon>
        <taxon>Nectriaceae</taxon>
        <taxon>Fusarium</taxon>
        <taxon>Fusarium concolor species complex</taxon>
    </lineage>
</organism>